<dbReference type="Gene3D" id="2.40.70.10">
    <property type="entry name" value="Acid Proteases"/>
    <property type="match status" value="2"/>
</dbReference>
<evidence type="ECO:0000313" key="7">
    <source>
        <dbReference type="EMBL" id="KAK4280272.1"/>
    </source>
</evidence>
<name>A0AAE1MZT4_9FABA</name>
<comment type="similarity">
    <text evidence="2">Belongs to the peptidase A1 family.</text>
</comment>
<dbReference type="GO" id="GO:0005576">
    <property type="term" value="C:extracellular region"/>
    <property type="evidence" value="ECO:0007669"/>
    <property type="project" value="UniProtKB-SubCell"/>
</dbReference>
<dbReference type="SUPFAM" id="SSF50630">
    <property type="entry name" value="Acid proteases"/>
    <property type="match status" value="1"/>
</dbReference>
<evidence type="ECO:0000256" key="1">
    <source>
        <dbReference type="ARBA" id="ARBA00004239"/>
    </source>
</evidence>
<dbReference type="PANTHER" id="PTHR47965:SF44">
    <property type="entry name" value="7S GLOBULIN 2 SMALL SUBUNIT, PUTATIVE-RELATED"/>
    <property type="match status" value="1"/>
</dbReference>
<keyword evidence="4 5" id="KW-0732">Signal</keyword>
<dbReference type="GO" id="GO:0004190">
    <property type="term" value="F:aspartic-type endopeptidase activity"/>
    <property type="evidence" value="ECO:0007669"/>
    <property type="project" value="InterPro"/>
</dbReference>
<evidence type="ECO:0000259" key="6">
    <source>
        <dbReference type="PROSITE" id="PS51767"/>
    </source>
</evidence>
<dbReference type="InterPro" id="IPR001461">
    <property type="entry name" value="Aspartic_peptidase_A1"/>
</dbReference>
<dbReference type="InterPro" id="IPR032799">
    <property type="entry name" value="TAXi_C"/>
</dbReference>
<feature type="chain" id="PRO_5042044636" description="Peptidase A1 domain-containing protein" evidence="5">
    <location>
        <begin position="24"/>
        <end position="429"/>
    </location>
</feature>
<comment type="subcellular location">
    <subcellularLocation>
        <location evidence="1">Secreted</location>
        <location evidence="1">Extracellular space</location>
    </subcellularLocation>
</comment>
<evidence type="ECO:0000256" key="3">
    <source>
        <dbReference type="ARBA" id="ARBA00022525"/>
    </source>
</evidence>
<dbReference type="Proteomes" id="UP001293593">
    <property type="component" value="Unassembled WGS sequence"/>
</dbReference>
<keyword evidence="8" id="KW-1185">Reference proteome</keyword>
<dbReference type="PANTHER" id="PTHR47965">
    <property type="entry name" value="ASPARTYL PROTEASE-RELATED"/>
    <property type="match status" value="1"/>
</dbReference>
<feature type="domain" description="Peptidase A1" evidence="6">
    <location>
        <begin position="46"/>
        <end position="415"/>
    </location>
</feature>
<protein>
    <recommendedName>
        <fullName evidence="6">Peptidase A1 domain-containing protein</fullName>
    </recommendedName>
</protein>
<dbReference type="Pfam" id="PF14543">
    <property type="entry name" value="TAXi_N"/>
    <property type="match status" value="1"/>
</dbReference>
<accession>A0AAE1MZT4</accession>
<keyword evidence="3" id="KW-0964">Secreted</keyword>
<dbReference type="GO" id="GO:0006508">
    <property type="term" value="P:proteolysis"/>
    <property type="evidence" value="ECO:0007669"/>
    <property type="project" value="InterPro"/>
</dbReference>
<sequence length="429" mass="46315">MASSTFNSFLFLFSFAIFTLSSSLSLSDQSHPFKLPIQKDPSTNLYYASVGIGTPQENRNLVIDLSGPNLWYDCNTHYNSSTYRPVPCESPKCPQTGGCVGCNGPFRPGCSNNTCGLNIINVLGRYIYSGSLGDDVLYLPHLQVPHFLSGCSPSDPDSDTDSDINALENLPKGSSGIIGLARTDLAVPTQLSSIFKRPLKFSLCFPSTNNKGFADMLLTGGGSDQDVSKFLKTSPLIVNPVATGPVSVSGVPSYEYFIDVKSVRIGDEVVNLKPSLLAIDKKGNGGTKISTVSPFTELHSSVYKPFLRQFIKLAADRKLKRVASVAPFEACYDSNTINTYGVPSIDLELQGGVKWTIQRANSMVLTGKNVECLGFVDAGTEPRMSFVKASIVIGGQQLENNLLVFDLNSSKLSFSSSLLLHNRSCSSNF</sequence>
<dbReference type="InterPro" id="IPR032861">
    <property type="entry name" value="TAXi_N"/>
</dbReference>
<comment type="caution">
    <text evidence="7">The sequence shown here is derived from an EMBL/GenBank/DDBJ whole genome shotgun (WGS) entry which is preliminary data.</text>
</comment>
<reference evidence="7" key="1">
    <citation type="submission" date="2023-10" db="EMBL/GenBank/DDBJ databases">
        <title>Chromosome-level genome of the transformable northern wattle, Acacia crassicarpa.</title>
        <authorList>
            <person name="Massaro I."/>
            <person name="Sinha N.R."/>
            <person name="Poethig S."/>
            <person name="Leichty A.R."/>
        </authorList>
    </citation>
    <scope>NUCLEOTIDE SEQUENCE</scope>
    <source>
        <strain evidence="7">Acra3RX</strain>
        <tissue evidence="7">Leaf</tissue>
    </source>
</reference>
<proteinExistence type="inferred from homology"/>
<evidence type="ECO:0000256" key="5">
    <source>
        <dbReference type="SAM" id="SignalP"/>
    </source>
</evidence>
<dbReference type="InterPro" id="IPR033121">
    <property type="entry name" value="PEPTIDASE_A1"/>
</dbReference>
<evidence type="ECO:0000313" key="8">
    <source>
        <dbReference type="Proteomes" id="UP001293593"/>
    </source>
</evidence>
<dbReference type="PROSITE" id="PS51767">
    <property type="entry name" value="PEPTIDASE_A1"/>
    <property type="match status" value="1"/>
</dbReference>
<dbReference type="AlphaFoldDB" id="A0AAE1MZT4"/>
<feature type="signal peptide" evidence="5">
    <location>
        <begin position="1"/>
        <end position="23"/>
    </location>
</feature>
<gene>
    <name evidence="7" type="ORF">QN277_011914</name>
</gene>
<dbReference type="Pfam" id="PF14541">
    <property type="entry name" value="TAXi_C"/>
    <property type="match status" value="1"/>
</dbReference>
<evidence type="ECO:0000256" key="2">
    <source>
        <dbReference type="ARBA" id="ARBA00007447"/>
    </source>
</evidence>
<organism evidence="7 8">
    <name type="scientific">Acacia crassicarpa</name>
    <name type="common">northern wattle</name>
    <dbReference type="NCBI Taxonomy" id="499986"/>
    <lineage>
        <taxon>Eukaryota</taxon>
        <taxon>Viridiplantae</taxon>
        <taxon>Streptophyta</taxon>
        <taxon>Embryophyta</taxon>
        <taxon>Tracheophyta</taxon>
        <taxon>Spermatophyta</taxon>
        <taxon>Magnoliopsida</taxon>
        <taxon>eudicotyledons</taxon>
        <taxon>Gunneridae</taxon>
        <taxon>Pentapetalae</taxon>
        <taxon>rosids</taxon>
        <taxon>fabids</taxon>
        <taxon>Fabales</taxon>
        <taxon>Fabaceae</taxon>
        <taxon>Caesalpinioideae</taxon>
        <taxon>mimosoid clade</taxon>
        <taxon>Acacieae</taxon>
        <taxon>Acacia</taxon>
    </lineage>
</organism>
<dbReference type="FunFam" id="2.40.70.10:FF:000041">
    <property type="entry name" value="Basic 7S globulin"/>
    <property type="match status" value="1"/>
</dbReference>
<dbReference type="InterPro" id="IPR021109">
    <property type="entry name" value="Peptidase_aspartic_dom_sf"/>
</dbReference>
<dbReference type="EMBL" id="JAWXYG010000002">
    <property type="protein sequence ID" value="KAK4280272.1"/>
    <property type="molecule type" value="Genomic_DNA"/>
</dbReference>
<dbReference type="FunFam" id="2.40.70.10:FF:000096">
    <property type="entry name" value="Basic 7S globulin"/>
    <property type="match status" value="1"/>
</dbReference>
<evidence type="ECO:0000256" key="4">
    <source>
        <dbReference type="ARBA" id="ARBA00022729"/>
    </source>
</evidence>